<name>A0A8J4L2G8_APTPA</name>
<dbReference type="InterPro" id="IPR036390">
    <property type="entry name" value="WH_DNA-bd_sf"/>
</dbReference>
<proteinExistence type="inferred from homology"/>
<dbReference type="Gene3D" id="1.10.10.10">
    <property type="entry name" value="Winged helix-like DNA-binding domain superfamily/Winged helix DNA-binding domain"/>
    <property type="match status" value="1"/>
</dbReference>
<dbReference type="GO" id="GO:0003700">
    <property type="term" value="F:DNA-binding transcription factor activity"/>
    <property type="evidence" value="ECO:0007669"/>
    <property type="project" value="InterPro"/>
</dbReference>
<dbReference type="InterPro" id="IPR000232">
    <property type="entry name" value="HSF_DNA-bd"/>
</dbReference>
<evidence type="ECO:0000313" key="7">
    <source>
        <dbReference type="EMBL" id="KAF1653978.1"/>
    </source>
</evidence>
<evidence type="ECO:0000313" key="8">
    <source>
        <dbReference type="Proteomes" id="UP000751161"/>
    </source>
</evidence>
<sequence>DLSFLKQLWKIACSDEFQSIRWVDDGVFVAMNEEMFKREVLARRGPGRVFELESMESFHCQLDAHGLRKLPEASNSSDSRDEFPTEEATAPAPRKLLHFYYDPIFKRDHPQVLARCKPR</sequence>
<comment type="subcellular location">
    <subcellularLocation>
        <location evidence="1">Nucleus</location>
    </subcellularLocation>
</comment>
<evidence type="ECO:0000259" key="6">
    <source>
        <dbReference type="Pfam" id="PF00447"/>
    </source>
</evidence>
<dbReference type="Pfam" id="PF00447">
    <property type="entry name" value="HSF_DNA-bind"/>
    <property type="match status" value="1"/>
</dbReference>
<comment type="similarity">
    <text evidence="2">Belongs to the HSF family.</text>
</comment>
<dbReference type="Proteomes" id="UP000751161">
    <property type="component" value="Unassembled WGS sequence"/>
</dbReference>
<dbReference type="AlphaFoldDB" id="A0A8J4L2G8"/>
<feature type="non-terminal residue" evidence="7">
    <location>
        <position position="119"/>
    </location>
</feature>
<protein>
    <submittedName>
        <fullName evidence="7">Heat shock transcription factor, Y-linked</fullName>
    </submittedName>
</protein>
<dbReference type="SUPFAM" id="SSF46785">
    <property type="entry name" value="Winged helix' DNA-binding domain"/>
    <property type="match status" value="1"/>
</dbReference>
<gene>
    <name evidence="7" type="primary">HSFY1_0</name>
    <name evidence="7" type="ORF">FQA23_0002989</name>
</gene>
<evidence type="ECO:0000256" key="5">
    <source>
        <dbReference type="SAM" id="MobiDB-lite"/>
    </source>
</evidence>
<evidence type="ECO:0000256" key="1">
    <source>
        <dbReference type="ARBA" id="ARBA00004123"/>
    </source>
</evidence>
<dbReference type="GO" id="GO:0005634">
    <property type="term" value="C:nucleus"/>
    <property type="evidence" value="ECO:0007669"/>
    <property type="project" value="UniProtKB-SubCell"/>
</dbReference>
<keyword evidence="4" id="KW-0539">Nucleus</keyword>
<feature type="non-terminal residue" evidence="7">
    <location>
        <position position="1"/>
    </location>
</feature>
<evidence type="ECO:0000256" key="3">
    <source>
        <dbReference type="ARBA" id="ARBA00023125"/>
    </source>
</evidence>
<dbReference type="GO" id="GO:0043565">
    <property type="term" value="F:sequence-specific DNA binding"/>
    <property type="evidence" value="ECO:0007669"/>
    <property type="project" value="InterPro"/>
</dbReference>
<keyword evidence="8" id="KW-1185">Reference proteome</keyword>
<dbReference type="InterPro" id="IPR036388">
    <property type="entry name" value="WH-like_DNA-bd_sf"/>
</dbReference>
<dbReference type="EMBL" id="VULM01013099">
    <property type="protein sequence ID" value="KAF1653978.1"/>
    <property type="molecule type" value="Genomic_DNA"/>
</dbReference>
<organism evidence="7 8">
    <name type="scientific">Aptenodytes patagonicus</name>
    <name type="common">King penguin</name>
    <dbReference type="NCBI Taxonomy" id="9234"/>
    <lineage>
        <taxon>Eukaryota</taxon>
        <taxon>Metazoa</taxon>
        <taxon>Chordata</taxon>
        <taxon>Craniata</taxon>
        <taxon>Vertebrata</taxon>
        <taxon>Euteleostomi</taxon>
        <taxon>Archelosauria</taxon>
        <taxon>Archosauria</taxon>
        <taxon>Dinosauria</taxon>
        <taxon>Saurischia</taxon>
        <taxon>Theropoda</taxon>
        <taxon>Coelurosauria</taxon>
        <taxon>Aves</taxon>
        <taxon>Neognathae</taxon>
        <taxon>Neoaves</taxon>
        <taxon>Aequornithes</taxon>
        <taxon>Sphenisciformes</taxon>
        <taxon>Spheniscidae</taxon>
        <taxon>Aptenodytes</taxon>
    </lineage>
</organism>
<feature type="domain" description="HSF-type DNA-binding" evidence="6">
    <location>
        <begin position="4"/>
        <end position="118"/>
    </location>
</feature>
<comment type="caution">
    <text evidence="7">The sequence shown here is derived from an EMBL/GenBank/DDBJ whole genome shotgun (WGS) entry which is preliminary data.</text>
</comment>
<evidence type="ECO:0000256" key="4">
    <source>
        <dbReference type="ARBA" id="ARBA00023242"/>
    </source>
</evidence>
<keyword evidence="3" id="KW-0238">DNA-binding</keyword>
<accession>A0A8J4L2G8</accession>
<keyword evidence="7" id="KW-0346">Stress response</keyword>
<feature type="region of interest" description="Disordered" evidence="5">
    <location>
        <begin position="69"/>
        <end position="90"/>
    </location>
</feature>
<evidence type="ECO:0000256" key="2">
    <source>
        <dbReference type="ARBA" id="ARBA00006403"/>
    </source>
</evidence>
<reference evidence="7" key="1">
    <citation type="journal article" date="2019" name="Gigascience">
        <title>High-coverage genomes to elucidate the evolution of penguins.</title>
        <authorList>
            <person name="Pan H."/>
            <person name="Cole T.L."/>
            <person name="Bi X."/>
            <person name="Fang M."/>
            <person name="Zhou C."/>
            <person name="Yang Z."/>
            <person name="Ksepka D.T."/>
            <person name="Hart T."/>
            <person name="Bouzat J.L."/>
            <person name="Argilla L.S."/>
            <person name="Bertelsen M.F."/>
            <person name="Boersma P.D."/>
            <person name="Bost C.A."/>
            <person name="Cherel Y."/>
            <person name="Dann P."/>
            <person name="Fiddaman S.R."/>
            <person name="Howard P."/>
            <person name="Labuschagne K."/>
            <person name="Mattern T."/>
            <person name="Miller G."/>
            <person name="Parker P."/>
            <person name="Phillips R.A."/>
            <person name="Quillfeldt P."/>
            <person name="Ryan P.G."/>
            <person name="Taylor H."/>
            <person name="Thompson D.R."/>
            <person name="Young M.J."/>
            <person name="Ellegaard M.R."/>
            <person name="Gilbert M.T.P."/>
            <person name="Sinding M.S."/>
            <person name="Pacheco G."/>
            <person name="Shepherd L.D."/>
            <person name="Tennyson A.J.D."/>
            <person name="Grosser S."/>
            <person name="Kay E."/>
            <person name="Nupen L.J."/>
            <person name="Ellenberg U."/>
            <person name="Houston D.M."/>
            <person name="Reeve A.H."/>
            <person name="Johnson K."/>
            <person name="Masello J.F."/>
            <person name="Stracke T."/>
            <person name="McKinlay B."/>
            <person name="Borboroglu P.G."/>
            <person name="Zhang D.X."/>
            <person name="Zhang G."/>
        </authorList>
    </citation>
    <scope>NUCLEOTIDE SEQUENCE</scope>
    <source>
        <strain evidence="7">KP FORT 001</strain>
    </source>
</reference>